<dbReference type="AlphaFoldDB" id="A0A199XSP5"/>
<evidence type="ECO:0000259" key="2">
    <source>
        <dbReference type="PROSITE" id="PS50968"/>
    </source>
</evidence>
<accession>A0A199XSP5</accession>
<comment type="caution">
    <text evidence="3">The sequence shown here is derived from an EMBL/GenBank/DDBJ whole genome shotgun (WGS) entry which is preliminary data.</text>
</comment>
<dbReference type="SUPFAM" id="SSF51230">
    <property type="entry name" value="Single hybrid motif"/>
    <property type="match status" value="1"/>
</dbReference>
<feature type="domain" description="Lipoyl-binding" evidence="2">
    <location>
        <begin position="86"/>
        <end position="161"/>
    </location>
</feature>
<dbReference type="InterPro" id="IPR000089">
    <property type="entry name" value="Biotin_lipoyl"/>
</dbReference>
<name>A0A199XSP5_9FLAO</name>
<dbReference type="CDD" id="cd06850">
    <property type="entry name" value="biotinyl_domain"/>
    <property type="match status" value="1"/>
</dbReference>
<dbReference type="FunFam" id="2.40.50.100:FF:000003">
    <property type="entry name" value="Acetyl-CoA carboxylase biotin carboxyl carrier protein"/>
    <property type="match status" value="1"/>
</dbReference>
<evidence type="ECO:0000256" key="1">
    <source>
        <dbReference type="ARBA" id="ARBA00023267"/>
    </source>
</evidence>
<dbReference type="Proteomes" id="UP000093807">
    <property type="component" value="Unassembled WGS sequence"/>
</dbReference>
<dbReference type="PATRIC" id="fig|29536.5.peg.1510"/>
<evidence type="ECO:0000313" key="3">
    <source>
        <dbReference type="EMBL" id="OAZ04442.1"/>
    </source>
</evidence>
<gene>
    <name evidence="3" type="primary">gcdC</name>
    <name evidence="3" type="ORF">FLB_14400</name>
</gene>
<keyword evidence="3" id="KW-0456">Lyase</keyword>
<proteinExistence type="predicted"/>
<keyword evidence="1" id="KW-0092">Biotin</keyword>
<dbReference type="EC" id="4.1.1.70" evidence="3"/>
<dbReference type="RefSeq" id="WP_064715298.1">
    <property type="nucleotide sequence ID" value="NZ_JMTM01000035.1"/>
</dbReference>
<dbReference type="InterPro" id="IPR011053">
    <property type="entry name" value="Single_hybrid_motif"/>
</dbReference>
<protein>
    <submittedName>
        <fullName evidence="3">Glutaconyl-CoA decarboxylase subunit gamma</fullName>
        <ecNumber evidence="3">4.1.1.70</ecNumber>
    </submittedName>
</protein>
<reference evidence="3 4" key="1">
    <citation type="submission" date="2016-06" db="EMBL/GenBank/DDBJ databases">
        <title>Draft genome sequence of Flavobacterium succinicans strain DD5b.</title>
        <authorList>
            <person name="Poehlein A."/>
            <person name="Daniel R."/>
            <person name="Simeonova D.D."/>
        </authorList>
    </citation>
    <scope>NUCLEOTIDE SEQUENCE [LARGE SCALE GENOMIC DNA]</scope>
    <source>
        <strain evidence="3 4">DD5b</strain>
    </source>
</reference>
<dbReference type="PANTHER" id="PTHR45266">
    <property type="entry name" value="OXALOACETATE DECARBOXYLASE ALPHA CHAIN"/>
    <property type="match status" value="1"/>
</dbReference>
<dbReference type="OrthoDB" id="9812676at2"/>
<dbReference type="EMBL" id="JMTM01000035">
    <property type="protein sequence ID" value="OAZ04442.1"/>
    <property type="molecule type" value="Genomic_DNA"/>
</dbReference>
<dbReference type="PROSITE" id="PS50968">
    <property type="entry name" value="BIOTINYL_LIPOYL"/>
    <property type="match status" value="1"/>
</dbReference>
<dbReference type="GO" id="GO:0016829">
    <property type="term" value="F:lyase activity"/>
    <property type="evidence" value="ECO:0007669"/>
    <property type="project" value="UniProtKB-KW"/>
</dbReference>
<evidence type="ECO:0000313" key="4">
    <source>
        <dbReference type="Proteomes" id="UP000093807"/>
    </source>
</evidence>
<sequence>MSSSYQLKVNDTFHFECDAASANALDAVATTDNQFHILSKNKRYQAQIVAADFHKKEYIIEVNNSVYTVAIADALDLLIKDMGFDIGTVQKVNAIKAPMPGLILEINVSVGQTVQENDNLLILGAMKMENSFQSPRNGVIKSIAVAVGDAVDKGQLLVEFE</sequence>
<dbReference type="InterPro" id="IPR050709">
    <property type="entry name" value="Biotin_Carboxyl_Carrier/Decarb"/>
</dbReference>
<dbReference type="Pfam" id="PF00364">
    <property type="entry name" value="Biotin_lipoyl"/>
    <property type="match status" value="1"/>
</dbReference>
<keyword evidence="4" id="KW-1185">Reference proteome</keyword>
<dbReference type="PANTHER" id="PTHR45266:SF3">
    <property type="entry name" value="OXALOACETATE DECARBOXYLASE ALPHA CHAIN"/>
    <property type="match status" value="1"/>
</dbReference>
<dbReference type="Gene3D" id="2.40.50.100">
    <property type="match status" value="1"/>
</dbReference>
<organism evidence="3 4">
    <name type="scientific">Flavobacterium succinicans</name>
    <dbReference type="NCBI Taxonomy" id="29536"/>
    <lineage>
        <taxon>Bacteria</taxon>
        <taxon>Pseudomonadati</taxon>
        <taxon>Bacteroidota</taxon>
        <taxon>Flavobacteriia</taxon>
        <taxon>Flavobacteriales</taxon>
        <taxon>Flavobacteriaceae</taxon>
        <taxon>Flavobacterium</taxon>
    </lineage>
</organism>